<evidence type="ECO:0000313" key="2">
    <source>
        <dbReference type="Proteomes" id="UP000054559"/>
    </source>
</evidence>
<reference evidence="2" key="1">
    <citation type="journal article" date="2010" name="Genome Res.">
        <title>Population genomic sequencing of Coccidioides fungi reveals recent hybridization and transposon control.</title>
        <authorList>
            <person name="Neafsey D.E."/>
            <person name="Barker B.M."/>
            <person name="Sharpton T.J."/>
            <person name="Stajich J.E."/>
            <person name="Park D.J."/>
            <person name="Whiston E."/>
            <person name="Hung C.-Y."/>
            <person name="McMahan C."/>
            <person name="White J."/>
            <person name="Sykes S."/>
            <person name="Heiman D."/>
            <person name="Young S."/>
            <person name="Zeng Q."/>
            <person name="Abouelleil A."/>
            <person name="Aftuck L."/>
            <person name="Bessette D."/>
            <person name="Brown A."/>
            <person name="FitzGerald M."/>
            <person name="Lui A."/>
            <person name="Macdonald J.P."/>
            <person name="Priest M."/>
            <person name="Orbach M.J."/>
            <person name="Galgiani J.N."/>
            <person name="Kirkland T.N."/>
            <person name="Cole G.T."/>
            <person name="Birren B.W."/>
            <person name="Henn M.R."/>
            <person name="Taylor J.W."/>
            <person name="Rounsley S.D."/>
        </authorList>
    </citation>
    <scope>NUCLEOTIDE SEQUENCE [LARGE SCALE GENOMIC DNA]</scope>
    <source>
        <strain evidence="2">RMSCC 3703</strain>
    </source>
</reference>
<proteinExistence type="predicted"/>
<evidence type="ECO:0000313" key="1">
    <source>
        <dbReference type="EMBL" id="KMU80192.1"/>
    </source>
</evidence>
<organism evidence="1 2">
    <name type="scientific">Coccidioides immitis RMSCC 3703</name>
    <dbReference type="NCBI Taxonomy" id="454286"/>
    <lineage>
        <taxon>Eukaryota</taxon>
        <taxon>Fungi</taxon>
        <taxon>Dikarya</taxon>
        <taxon>Ascomycota</taxon>
        <taxon>Pezizomycotina</taxon>
        <taxon>Eurotiomycetes</taxon>
        <taxon>Eurotiomycetidae</taxon>
        <taxon>Onygenales</taxon>
        <taxon>Onygenaceae</taxon>
        <taxon>Coccidioides</taxon>
    </lineage>
</organism>
<dbReference type="AlphaFoldDB" id="A0A0J8U1D1"/>
<dbReference type="EMBL" id="DS268185">
    <property type="protein sequence ID" value="KMU80192.1"/>
    <property type="molecule type" value="Genomic_DNA"/>
</dbReference>
<protein>
    <submittedName>
        <fullName evidence="1">Uncharacterized protein</fullName>
    </submittedName>
</protein>
<sequence length="108" mass="12350">MCVKGRSRRIYLEMRSYRTSLLGSEIYWCAEALQRGRWCAIIQPSDFARPAIGQKQLCAQLAGQGELRRAPCMNTIKMIMRRMIRDAHLSEDWGGGFCVIDGYYLGTP</sequence>
<name>A0A0J8U1D1_COCIT</name>
<accession>A0A0J8U1D1</accession>
<gene>
    <name evidence="1" type="ORF">CISG_08300</name>
</gene>
<dbReference type="Proteomes" id="UP000054559">
    <property type="component" value="Unassembled WGS sequence"/>
</dbReference>